<dbReference type="Gene3D" id="1.10.390.10">
    <property type="entry name" value="Neutral Protease Domain 2"/>
    <property type="match status" value="1"/>
</dbReference>
<feature type="domain" description="Peptidase M1 membrane alanine aminopeptidase" evidence="13">
    <location>
        <begin position="228"/>
        <end position="438"/>
    </location>
</feature>
<dbReference type="Gene3D" id="2.60.40.1840">
    <property type="match status" value="1"/>
</dbReference>
<keyword evidence="7" id="KW-0645">Protease</keyword>
<dbReference type="InterPro" id="IPR001930">
    <property type="entry name" value="Peptidase_M1"/>
</dbReference>
<dbReference type="KEGG" id="saga:M5M_00975"/>
<dbReference type="CDD" id="cd09600">
    <property type="entry name" value="M1_APN"/>
    <property type="match status" value="1"/>
</dbReference>
<dbReference type="InterPro" id="IPR027268">
    <property type="entry name" value="Peptidase_M4/M1_CTD_sf"/>
</dbReference>
<evidence type="ECO:0000313" key="18">
    <source>
        <dbReference type="Proteomes" id="UP000000466"/>
    </source>
</evidence>
<accession>K4KHJ1</accession>
<dbReference type="EC" id="3.4.11.2" evidence="4 12"/>
<keyword evidence="18" id="KW-1185">Reference proteome</keyword>
<dbReference type="GO" id="GO:0016285">
    <property type="term" value="F:alanyl aminopeptidase activity"/>
    <property type="evidence" value="ECO:0007669"/>
    <property type="project" value="UniProtKB-EC"/>
</dbReference>
<dbReference type="EMBL" id="CP003746">
    <property type="protein sequence ID" value="AFU97428.1"/>
    <property type="molecule type" value="Genomic_DNA"/>
</dbReference>
<reference evidence="17 18" key="1">
    <citation type="journal article" date="2013" name="Genome Announc.">
        <title>Complete genome sequence of Simiduia agarivorans SA1(T), a marine bacterium able to degrade a variety of polysaccharides.</title>
        <authorList>
            <person name="Lin S.Y."/>
            <person name="Shieh W.Y."/>
            <person name="Chen J.S."/>
            <person name="Tang S.L."/>
        </authorList>
    </citation>
    <scope>NUCLEOTIDE SEQUENCE [LARGE SCALE GENOMIC DNA]</scope>
    <source>
        <strain evidence="18">DSM 21679 / JCM 13881 / BCRC 17597 / SA1</strain>
    </source>
</reference>
<gene>
    <name evidence="17" type="primary">pepN</name>
    <name evidence="17" type="ordered locus">M5M_00975</name>
</gene>
<evidence type="ECO:0000256" key="3">
    <source>
        <dbReference type="ARBA" id="ARBA00010136"/>
    </source>
</evidence>
<feature type="domain" description="Peptidase M1 alanyl aminopeptidase C-terminal" evidence="15">
    <location>
        <begin position="556"/>
        <end position="870"/>
    </location>
</feature>
<evidence type="ECO:0000259" key="13">
    <source>
        <dbReference type="Pfam" id="PF01433"/>
    </source>
</evidence>
<dbReference type="InterPro" id="IPR035414">
    <property type="entry name" value="Peptidase_M1_pepN_Ig-like"/>
</dbReference>
<dbReference type="STRING" id="1117647.M5M_00975"/>
<dbReference type="AlphaFoldDB" id="K4KHJ1"/>
<evidence type="ECO:0000256" key="2">
    <source>
        <dbReference type="ARBA" id="ARBA00001947"/>
    </source>
</evidence>
<evidence type="ECO:0000313" key="17">
    <source>
        <dbReference type="EMBL" id="AFU97428.1"/>
    </source>
</evidence>
<keyword evidence="10" id="KW-0862">Zinc</keyword>
<evidence type="ECO:0000256" key="5">
    <source>
        <dbReference type="ARBA" id="ARBA00015611"/>
    </source>
</evidence>
<keyword evidence="6 17" id="KW-0031">Aminopeptidase</keyword>
<dbReference type="PANTHER" id="PTHR46322:SF1">
    <property type="entry name" value="PUROMYCIN-SENSITIVE AMINOPEPTIDASE"/>
    <property type="match status" value="1"/>
</dbReference>
<sequence>MSEPKVIYLKDYQPPAFAIEQTQLNFDIGPDSVIVSSRLRVVPCGSDTDLVLQGENLTTLAVSLDGVPVDAARMTETESTLTVRGIDSACWLETRVAIDPWGNSSLEGLYKSRTMFCTQCEAEGFRKITWFLDRPDVLSVYTTRVEADKSDCPILLSNGNCINRGDLSDGRHFAEWHDPHPKPSYLFALVAGDLECVTDEFVTVSGRRVVIEVYVEPKDLDKCAHAIASLKRAMRWDEEKYGREYDLDCYMIVAVDDFNMGAMENKGLNIFNTSCVLAHPATTTDAGFQRVEAVVAHEYFHNWSGNRVTCRDWFQLSLKEGFTVYRDACFSADMNSATVKRIEDVNLLRSAQFAEDAGPLAHAVRPASFIEISNFYTLTIYEKGAEIVRMLANMLGPETFRQATDRYFERFDGQAVTCDDFLSVMEEVSGRDLSRFARWYSQAGTPVIDVQDEYNAESQIYRMTLRQSCRPTPETPDKQPFHIPVRIGLLGEAGALALYCDQLATQELADNTDVVLELTDTEQTFVFTRVPERPVPSLCRNFSAPVHVRYPYDEPALVQLLARDDDLFNRWQASQEIAIRHIAAELDGNPLSMDRWTGALEQCLADAALDSAVMAELLHLPTMSYLIDRLEGHDVLALHAARKTVEEKLAIALKPRLHKALQAYHPPAQYQPEAGQIARRSLRNVAARLCVIAGWEQAADWIEAQVRAATNMTDQLAALRMSLLLPDADVSARCLDYFFQQWSHEALVVNQWLAVQAADERGDTLVRLQRLTETAGFQWGNPNKVRALVGTFAGQNYPQFHRNDGQGYQWLADVVGKLDQSNPQLASRLVTPLTRWKQYGARGTAMRNALQGLAGQDLSRDLYEVVHKAL</sequence>
<proteinExistence type="inferred from homology"/>
<evidence type="ECO:0000256" key="1">
    <source>
        <dbReference type="ARBA" id="ARBA00000098"/>
    </source>
</evidence>
<dbReference type="Proteomes" id="UP000000466">
    <property type="component" value="Chromosome"/>
</dbReference>
<evidence type="ECO:0000256" key="4">
    <source>
        <dbReference type="ARBA" id="ARBA00012564"/>
    </source>
</evidence>
<dbReference type="MEROPS" id="M01.005"/>
<dbReference type="Gene3D" id="1.25.50.10">
    <property type="entry name" value="Peptidase M1, alanyl aminopeptidase, C-terminal domain"/>
    <property type="match status" value="1"/>
</dbReference>
<organism evidence="17 18">
    <name type="scientific">Simiduia agarivorans (strain DSM 21679 / JCM 13881 / BCRC 17597 / SA1)</name>
    <dbReference type="NCBI Taxonomy" id="1117647"/>
    <lineage>
        <taxon>Bacteria</taxon>
        <taxon>Pseudomonadati</taxon>
        <taxon>Pseudomonadota</taxon>
        <taxon>Gammaproteobacteria</taxon>
        <taxon>Cellvibrionales</taxon>
        <taxon>Cellvibrionaceae</taxon>
        <taxon>Simiduia</taxon>
    </lineage>
</organism>
<comment type="similarity">
    <text evidence="3">Belongs to the peptidase M1 family.</text>
</comment>
<dbReference type="GO" id="GO:0006508">
    <property type="term" value="P:proteolysis"/>
    <property type="evidence" value="ECO:0007669"/>
    <property type="project" value="UniProtKB-UniRule"/>
</dbReference>
<dbReference type="eggNOG" id="COG0308">
    <property type="taxonomic scope" value="Bacteria"/>
</dbReference>
<evidence type="ECO:0000256" key="8">
    <source>
        <dbReference type="ARBA" id="ARBA00022723"/>
    </source>
</evidence>
<dbReference type="InterPro" id="IPR012779">
    <property type="entry name" value="Peptidase_M1_pepN"/>
</dbReference>
<feature type="domain" description="Peptidase M1 alanyl aminopeptidase Ig-like fold" evidence="14">
    <location>
        <begin position="444"/>
        <end position="550"/>
    </location>
</feature>
<evidence type="ECO:0000256" key="7">
    <source>
        <dbReference type="ARBA" id="ARBA00022670"/>
    </source>
</evidence>
<dbReference type="Pfam" id="PF11940">
    <property type="entry name" value="DUF3458"/>
    <property type="match status" value="1"/>
</dbReference>
<dbReference type="InterPro" id="IPR037144">
    <property type="entry name" value="Peptidase_M1_pepN_C_sf"/>
</dbReference>
<evidence type="ECO:0000259" key="16">
    <source>
        <dbReference type="Pfam" id="PF17900"/>
    </source>
</evidence>
<evidence type="ECO:0000259" key="15">
    <source>
        <dbReference type="Pfam" id="PF17432"/>
    </source>
</evidence>
<dbReference type="Gene3D" id="3.30.2010.30">
    <property type="match status" value="1"/>
</dbReference>
<evidence type="ECO:0000256" key="12">
    <source>
        <dbReference type="NCBIfam" id="TIGR02414"/>
    </source>
</evidence>
<keyword evidence="11" id="KW-0482">Metalloprotease</keyword>
<dbReference type="InterPro" id="IPR038438">
    <property type="entry name" value="PepN_Ig-like_sf"/>
</dbReference>
<dbReference type="Pfam" id="PF17432">
    <property type="entry name" value="DUF3458_C"/>
    <property type="match status" value="1"/>
</dbReference>
<dbReference type="GO" id="GO:0008237">
    <property type="term" value="F:metallopeptidase activity"/>
    <property type="evidence" value="ECO:0007669"/>
    <property type="project" value="UniProtKB-UniRule"/>
</dbReference>
<dbReference type="HOGENOM" id="CLU_007993_2_0_6"/>
<dbReference type="SUPFAM" id="SSF63737">
    <property type="entry name" value="Leukotriene A4 hydrolase N-terminal domain"/>
    <property type="match status" value="1"/>
</dbReference>
<comment type="cofactor">
    <cofactor evidence="2">
        <name>Zn(2+)</name>
        <dbReference type="ChEBI" id="CHEBI:29105"/>
    </cofactor>
</comment>
<dbReference type="Pfam" id="PF01433">
    <property type="entry name" value="Peptidase_M1"/>
    <property type="match status" value="1"/>
</dbReference>
<dbReference type="OrthoDB" id="100605at2"/>
<dbReference type="Gene3D" id="2.60.40.1730">
    <property type="entry name" value="tricorn interacting facor f3 domain"/>
    <property type="match status" value="1"/>
</dbReference>
<keyword evidence="9" id="KW-0378">Hydrolase</keyword>
<dbReference type="InterPro" id="IPR045357">
    <property type="entry name" value="Aminopeptidase_N-like_N"/>
</dbReference>
<dbReference type="InterPro" id="IPR042097">
    <property type="entry name" value="Aminopeptidase_N-like_N_sf"/>
</dbReference>
<dbReference type="PRINTS" id="PR00756">
    <property type="entry name" value="ALADIPTASE"/>
</dbReference>
<keyword evidence="8" id="KW-0479">Metal-binding</keyword>
<dbReference type="InterPro" id="IPR024601">
    <property type="entry name" value="Peptidase_M1_pepN_C"/>
</dbReference>
<dbReference type="Pfam" id="PF17900">
    <property type="entry name" value="Peptidase_M1_N"/>
    <property type="match status" value="1"/>
</dbReference>
<dbReference type="RefSeq" id="WP_015045601.1">
    <property type="nucleotide sequence ID" value="NC_018868.3"/>
</dbReference>
<dbReference type="SUPFAM" id="SSF55486">
    <property type="entry name" value="Metalloproteases ('zincins'), catalytic domain"/>
    <property type="match status" value="1"/>
</dbReference>
<evidence type="ECO:0000256" key="11">
    <source>
        <dbReference type="ARBA" id="ARBA00023049"/>
    </source>
</evidence>
<protein>
    <recommendedName>
        <fullName evidence="5 12">Aminopeptidase N</fullName>
        <ecNumber evidence="4 12">3.4.11.2</ecNumber>
    </recommendedName>
</protein>
<dbReference type="FunFam" id="3.30.2010.30:FF:000002">
    <property type="entry name" value="Putative aminopeptidase N"/>
    <property type="match status" value="1"/>
</dbReference>
<feature type="domain" description="Aminopeptidase N-like N-terminal" evidence="16">
    <location>
        <begin position="101"/>
        <end position="186"/>
    </location>
</feature>
<dbReference type="InterPro" id="IPR014782">
    <property type="entry name" value="Peptidase_M1_dom"/>
</dbReference>
<evidence type="ECO:0000256" key="9">
    <source>
        <dbReference type="ARBA" id="ARBA00022801"/>
    </source>
</evidence>
<evidence type="ECO:0000259" key="14">
    <source>
        <dbReference type="Pfam" id="PF11940"/>
    </source>
</evidence>
<dbReference type="GO" id="GO:0008270">
    <property type="term" value="F:zinc ion binding"/>
    <property type="evidence" value="ECO:0007669"/>
    <property type="project" value="InterPro"/>
</dbReference>
<name>K4KHJ1_SIMAS</name>
<dbReference type="PANTHER" id="PTHR46322">
    <property type="entry name" value="PUROMYCIN-SENSITIVE AMINOPEPTIDASE"/>
    <property type="match status" value="1"/>
</dbReference>
<comment type="catalytic activity">
    <reaction evidence="1">
        <text>Release of an N-terminal amino acid, Xaa-|-Yaa- from a peptide, amide or arylamide. Xaa is preferably Ala, but may be most amino acids including Pro (slow action). When a terminal hydrophobic residue is followed by a prolyl residue, the two may be released as an intact Xaa-Pro dipeptide.</text>
        <dbReference type="EC" id="3.4.11.2"/>
    </reaction>
</comment>
<dbReference type="NCBIfam" id="TIGR02414">
    <property type="entry name" value="pepN_proteo"/>
    <property type="match status" value="1"/>
</dbReference>
<evidence type="ECO:0000256" key="10">
    <source>
        <dbReference type="ARBA" id="ARBA00022833"/>
    </source>
</evidence>
<evidence type="ECO:0000256" key="6">
    <source>
        <dbReference type="ARBA" id="ARBA00022438"/>
    </source>
</evidence>
<dbReference type="FunFam" id="2.60.40.1840:FF:000001">
    <property type="entry name" value="Aminopeptidase N"/>
    <property type="match status" value="1"/>
</dbReference>